<feature type="transmembrane region" description="Helical" evidence="7">
    <location>
        <begin position="47"/>
        <end position="68"/>
    </location>
</feature>
<dbReference type="PANTHER" id="PTHR30518">
    <property type="entry name" value="ENDOLYTIC MUREIN TRANSGLYCOSYLASE"/>
    <property type="match status" value="1"/>
</dbReference>
<dbReference type="NCBIfam" id="TIGR00247">
    <property type="entry name" value="endolytic transglycosylase MltG"/>
    <property type="match status" value="1"/>
</dbReference>
<keyword evidence="1 7" id="KW-1003">Cell membrane</keyword>
<dbReference type="EC" id="4.2.2.29" evidence="7"/>
<dbReference type="CDD" id="cd08010">
    <property type="entry name" value="MltG_like"/>
    <property type="match status" value="1"/>
</dbReference>
<dbReference type="InterPro" id="IPR003770">
    <property type="entry name" value="MLTG-like"/>
</dbReference>
<evidence type="ECO:0000256" key="8">
    <source>
        <dbReference type="SAM" id="MobiDB-lite"/>
    </source>
</evidence>
<sequence>MSDADLDFLRQLAERQRSARAEPGGHRGGRGGHRGRRRKKTRRGRRLAPIVAILFLAVVVGGGGYVGFTTLSGFLNPPDYKGGGTGSVTVQIQDGDSVKQMGDRLEQAAVVKSSSAFYKIAKDDPKATSIQPGYYRLKLHMSAQSALALLLSPASRTGRVTFPEGKRAAEVLATLAKRTNIPLKNFQRAAQNTKALGLPSYAHGQIEGYLYPFTYDPPPKATATQVLRAMVDQFKKAADDLDLESEAKRVHMSPHDVVVAASLVQAESGTAEDMPKVARVIENRLNSSQPWMHKLQLDSTVMYGLGKYGIVASGNDLKSTSPYNTYARAGLPPGAICNPGEEAMRAVLKPAKGPWMYFVTTDPAHHITKFTDNYAEFGRFRQELQQNLSHG</sequence>
<dbReference type="GO" id="GO:0071555">
    <property type="term" value="P:cell wall organization"/>
    <property type="evidence" value="ECO:0007669"/>
    <property type="project" value="UniProtKB-KW"/>
</dbReference>
<accession>A0A9W6RCZ2</accession>
<protein>
    <recommendedName>
        <fullName evidence="7">Endolytic murein transglycosylase</fullName>
        <ecNumber evidence="7">4.2.2.29</ecNumber>
    </recommendedName>
    <alternativeName>
        <fullName evidence="7">Peptidoglycan lytic transglycosylase</fullName>
    </alternativeName>
    <alternativeName>
        <fullName evidence="7">Peptidoglycan polymerization terminase</fullName>
    </alternativeName>
</protein>
<dbReference type="RefSeq" id="WP_285618956.1">
    <property type="nucleotide sequence ID" value="NZ_BSTJ01000002.1"/>
</dbReference>
<evidence type="ECO:0000256" key="1">
    <source>
        <dbReference type="ARBA" id="ARBA00022475"/>
    </source>
</evidence>
<dbReference type="GO" id="GO:0008932">
    <property type="term" value="F:lytic endotransglycosylase activity"/>
    <property type="evidence" value="ECO:0007669"/>
    <property type="project" value="UniProtKB-UniRule"/>
</dbReference>
<dbReference type="GO" id="GO:0005886">
    <property type="term" value="C:plasma membrane"/>
    <property type="evidence" value="ECO:0007669"/>
    <property type="project" value="UniProtKB-SubCell"/>
</dbReference>
<reference evidence="9" key="1">
    <citation type="submission" date="2023-03" db="EMBL/GenBank/DDBJ databases">
        <title>Actinoallomurus iriomotensis NBRC 103681.</title>
        <authorList>
            <person name="Ichikawa N."/>
            <person name="Sato H."/>
            <person name="Tonouchi N."/>
        </authorList>
    </citation>
    <scope>NUCLEOTIDE SEQUENCE</scope>
    <source>
        <strain evidence="9">NBRC 103681</strain>
    </source>
</reference>
<name>A0A9W6RCZ2_9ACTN</name>
<keyword evidence="2 7" id="KW-0812">Transmembrane</keyword>
<comment type="caution">
    <text evidence="9">The sequence shown here is derived from an EMBL/GenBank/DDBJ whole genome shotgun (WGS) entry which is preliminary data.</text>
</comment>
<dbReference type="Pfam" id="PF02618">
    <property type="entry name" value="YceG"/>
    <property type="match status" value="1"/>
</dbReference>
<keyword evidence="6 7" id="KW-0961">Cell wall biogenesis/degradation</keyword>
<keyword evidence="4 7" id="KW-0472">Membrane</keyword>
<feature type="site" description="Important for catalytic activity" evidence="7">
    <location>
        <position position="267"/>
    </location>
</feature>
<comment type="similarity">
    <text evidence="7">Belongs to the transglycosylase MltG family.</text>
</comment>
<evidence type="ECO:0000256" key="7">
    <source>
        <dbReference type="HAMAP-Rule" id="MF_02065"/>
    </source>
</evidence>
<dbReference type="PANTHER" id="PTHR30518:SF2">
    <property type="entry name" value="ENDOLYTIC MUREIN TRANSGLYCOSYLASE"/>
    <property type="match status" value="1"/>
</dbReference>
<proteinExistence type="inferred from homology"/>
<dbReference type="Gene3D" id="3.30.1490.480">
    <property type="entry name" value="Endolytic murein transglycosylase"/>
    <property type="match status" value="1"/>
</dbReference>
<dbReference type="HAMAP" id="MF_02065">
    <property type="entry name" value="MltG"/>
    <property type="match status" value="1"/>
</dbReference>
<evidence type="ECO:0000256" key="3">
    <source>
        <dbReference type="ARBA" id="ARBA00022989"/>
    </source>
</evidence>
<dbReference type="EMBL" id="BSTJ01000002">
    <property type="protein sequence ID" value="GLY73526.1"/>
    <property type="molecule type" value="Genomic_DNA"/>
</dbReference>
<evidence type="ECO:0000313" key="9">
    <source>
        <dbReference type="EMBL" id="GLY73526.1"/>
    </source>
</evidence>
<comment type="catalytic activity">
    <reaction evidence="7">
        <text>a peptidoglycan chain = a peptidoglycan chain with N-acetyl-1,6-anhydromuramyl-[peptide] at the reducing end + a peptidoglycan chain with N-acetylglucosamine at the non-reducing end.</text>
        <dbReference type="EC" id="4.2.2.29"/>
    </reaction>
</comment>
<keyword evidence="5 7" id="KW-0456">Lyase</keyword>
<gene>
    <name evidence="7" type="primary">mltG</name>
    <name evidence="9" type="ORF">Airi01_017930</name>
</gene>
<evidence type="ECO:0000256" key="4">
    <source>
        <dbReference type="ARBA" id="ARBA00023136"/>
    </source>
</evidence>
<comment type="subcellular location">
    <subcellularLocation>
        <location evidence="7">Cell membrane</location>
        <topology evidence="7">Single-pass membrane protein</topology>
    </subcellularLocation>
</comment>
<dbReference type="GO" id="GO:0009252">
    <property type="term" value="P:peptidoglycan biosynthetic process"/>
    <property type="evidence" value="ECO:0007669"/>
    <property type="project" value="UniProtKB-UniRule"/>
</dbReference>
<feature type="region of interest" description="Disordered" evidence="8">
    <location>
        <begin position="12"/>
        <end position="43"/>
    </location>
</feature>
<dbReference type="Proteomes" id="UP001165135">
    <property type="component" value="Unassembled WGS sequence"/>
</dbReference>
<evidence type="ECO:0000256" key="6">
    <source>
        <dbReference type="ARBA" id="ARBA00023316"/>
    </source>
</evidence>
<evidence type="ECO:0000256" key="2">
    <source>
        <dbReference type="ARBA" id="ARBA00022692"/>
    </source>
</evidence>
<keyword evidence="3 7" id="KW-1133">Transmembrane helix</keyword>
<evidence type="ECO:0000256" key="5">
    <source>
        <dbReference type="ARBA" id="ARBA00023239"/>
    </source>
</evidence>
<feature type="compositionally biased region" description="Basic and acidic residues" evidence="8">
    <location>
        <begin position="12"/>
        <end position="25"/>
    </location>
</feature>
<dbReference type="AlphaFoldDB" id="A0A9W6RCZ2"/>
<comment type="function">
    <text evidence="7">Functions as a peptidoglycan terminase that cleaves nascent peptidoglycan strands endolytically to terminate their elongation.</text>
</comment>
<organism evidence="9 10">
    <name type="scientific">Actinoallomurus iriomotensis</name>
    <dbReference type="NCBI Taxonomy" id="478107"/>
    <lineage>
        <taxon>Bacteria</taxon>
        <taxon>Bacillati</taxon>
        <taxon>Actinomycetota</taxon>
        <taxon>Actinomycetes</taxon>
        <taxon>Streptosporangiales</taxon>
        <taxon>Thermomonosporaceae</taxon>
        <taxon>Actinoallomurus</taxon>
    </lineage>
</organism>
<feature type="compositionally biased region" description="Basic residues" evidence="8">
    <location>
        <begin position="27"/>
        <end position="43"/>
    </location>
</feature>
<evidence type="ECO:0000313" key="10">
    <source>
        <dbReference type="Proteomes" id="UP001165135"/>
    </source>
</evidence>